<dbReference type="Proteomes" id="UP000014155">
    <property type="component" value="Unassembled WGS sequence"/>
</dbReference>
<dbReference type="InterPro" id="IPR028978">
    <property type="entry name" value="Chorismate_lyase_/UTRA_dom_sf"/>
</dbReference>
<dbReference type="AlphaFoldDB" id="S0FQ30"/>
<evidence type="ECO:0000256" key="3">
    <source>
        <dbReference type="ARBA" id="ARBA00023163"/>
    </source>
</evidence>
<evidence type="ECO:0000259" key="4">
    <source>
        <dbReference type="PROSITE" id="PS50949"/>
    </source>
</evidence>
<dbReference type="PANTHER" id="PTHR44846:SF1">
    <property type="entry name" value="MANNOSYL-D-GLYCERATE TRANSPORT_METABOLISM SYSTEM REPRESSOR MNGR-RELATED"/>
    <property type="match status" value="1"/>
</dbReference>
<feature type="domain" description="HTH gntR-type" evidence="4">
    <location>
        <begin position="16"/>
        <end position="84"/>
    </location>
</feature>
<keyword evidence="2" id="KW-0238">DNA-binding</keyword>
<dbReference type="Pfam" id="PF07702">
    <property type="entry name" value="UTRA"/>
    <property type="match status" value="1"/>
</dbReference>
<dbReference type="InterPro" id="IPR036390">
    <property type="entry name" value="WH_DNA-bd_sf"/>
</dbReference>
<evidence type="ECO:0000256" key="1">
    <source>
        <dbReference type="ARBA" id="ARBA00023015"/>
    </source>
</evidence>
<protein>
    <submittedName>
        <fullName evidence="5">Transcriptional regulator</fullName>
    </submittedName>
</protein>
<dbReference type="PROSITE" id="PS50949">
    <property type="entry name" value="HTH_GNTR"/>
    <property type="match status" value="1"/>
</dbReference>
<organism evidence="5 6">
    <name type="scientific">Ruminiclostridium cellobioparum subsp. termitidis CT1112</name>
    <dbReference type="NCBI Taxonomy" id="1195236"/>
    <lineage>
        <taxon>Bacteria</taxon>
        <taxon>Bacillati</taxon>
        <taxon>Bacillota</taxon>
        <taxon>Clostridia</taxon>
        <taxon>Eubacteriales</taxon>
        <taxon>Oscillospiraceae</taxon>
        <taxon>Ruminiclostridium</taxon>
    </lineage>
</organism>
<keyword evidence="6" id="KW-1185">Reference proteome</keyword>
<dbReference type="GO" id="GO:0045892">
    <property type="term" value="P:negative regulation of DNA-templated transcription"/>
    <property type="evidence" value="ECO:0007669"/>
    <property type="project" value="TreeGrafter"/>
</dbReference>
<gene>
    <name evidence="5" type="ORF">CTER_1611</name>
</gene>
<dbReference type="FunFam" id="1.10.10.10:FF:000079">
    <property type="entry name" value="GntR family transcriptional regulator"/>
    <property type="match status" value="1"/>
</dbReference>
<keyword evidence="3" id="KW-0804">Transcription</keyword>
<dbReference type="PRINTS" id="PR00035">
    <property type="entry name" value="HTHGNTR"/>
</dbReference>
<keyword evidence="1" id="KW-0805">Transcription regulation</keyword>
<dbReference type="SMART" id="SM00866">
    <property type="entry name" value="UTRA"/>
    <property type="match status" value="1"/>
</dbReference>
<dbReference type="Gene3D" id="1.10.10.10">
    <property type="entry name" value="Winged helix-like DNA-binding domain superfamily/Winged helix DNA-binding domain"/>
    <property type="match status" value="1"/>
</dbReference>
<proteinExistence type="predicted"/>
<dbReference type="Gene3D" id="3.40.1410.10">
    <property type="entry name" value="Chorismate lyase-like"/>
    <property type="match status" value="1"/>
</dbReference>
<dbReference type="SUPFAM" id="SSF64288">
    <property type="entry name" value="Chorismate lyase-like"/>
    <property type="match status" value="1"/>
</dbReference>
<dbReference type="InterPro" id="IPR050679">
    <property type="entry name" value="Bact_HTH_transcr_reg"/>
</dbReference>
<dbReference type="RefSeq" id="WP_004625168.1">
    <property type="nucleotide sequence ID" value="NZ_AORV01000027.1"/>
</dbReference>
<dbReference type="GO" id="GO:0003677">
    <property type="term" value="F:DNA binding"/>
    <property type="evidence" value="ECO:0007669"/>
    <property type="project" value="UniProtKB-KW"/>
</dbReference>
<dbReference type="SMART" id="SM00345">
    <property type="entry name" value="HTH_GNTR"/>
    <property type="match status" value="1"/>
</dbReference>
<name>S0FQ30_RUMCE</name>
<reference evidence="5 6" key="1">
    <citation type="journal article" date="2013" name="Genome Announc.">
        <title>Draft Genome Sequence of the Cellulolytic, Mesophilic, Anaerobic Bacterium Clostridium termitidis Strain CT1112 (DSM 5398).</title>
        <authorList>
            <person name="Lal S."/>
            <person name="Ramachandran U."/>
            <person name="Zhang X."/>
            <person name="Munir R."/>
            <person name="Sparling R."/>
            <person name="Levin D.B."/>
        </authorList>
    </citation>
    <scope>NUCLEOTIDE SEQUENCE [LARGE SCALE GENOMIC DNA]</scope>
    <source>
        <strain evidence="5 6">CT1112</strain>
    </source>
</reference>
<dbReference type="PATRIC" id="fig|1195236.3.peg.1937"/>
<evidence type="ECO:0000256" key="2">
    <source>
        <dbReference type="ARBA" id="ARBA00023125"/>
    </source>
</evidence>
<dbReference type="Pfam" id="PF00392">
    <property type="entry name" value="GntR"/>
    <property type="match status" value="1"/>
</dbReference>
<dbReference type="GO" id="GO:0003700">
    <property type="term" value="F:DNA-binding transcription factor activity"/>
    <property type="evidence" value="ECO:0007669"/>
    <property type="project" value="InterPro"/>
</dbReference>
<dbReference type="SUPFAM" id="SSF46785">
    <property type="entry name" value="Winged helix' DNA-binding domain"/>
    <property type="match status" value="1"/>
</dbReference>
<evidence type="ECO:0000313" key="5">
    <source>
        <dbReference type="EMBL" id="EMS72451.1"/>
    </source>
</evidence>
<dbReference type="STRING" id="1195236.CTER_1611"/>
<accession>S0FQ30</accession>
<sequence length="250" mass="29155">MDLKSGSYKLDKNIPVPLYYQLKKLLIDEINNKRLKVGDSIPTEAEFCEHLNISRPTIRQALSELVSEGYLQRLKGKGTFVSRPKIDERFFQHLQSFNNEMLQKGLTPTTQILDLKVIKGIAGICEKLNIAVEDELVYLRRVRYADEEPVVYLETYLPYKYCRGIIEEDFVNNSLYSILEEKYNIKIFKVVRKIEAVNADDQVARLLHIKKNQALCLVKTTAYTEDDIPSEYSIARYRGDRNQFTVELYR</sequence>
<evidence type="ECO:0000313" key="6">
    <source>
        <dbReference type="Proteomes" id="UP000014155"/>
    </source>
</evidence>
<dbReference type="InterPro" id="IPR036388">
    <property type="entry name" value="WH-like_DNA-bd_sf"/>
</dbReference>
<dbReference type="InterPro" id="IPR011663">
    <property type="entry name" value="UTRA"/>
</dbReference>
<dbReference type="CDD" id="cd07377">
    <property type="entry name" value="WHTH_GntR"/>
    <property type="match status" value="1"/>
</dbReference>
<dbReference type="EMBL" id="AORV01000027">
    <property type="protein sequence ID" value="EMS72451.1"/>
    <property type="molecule type" value="Genomic_DNA"/>
</dbReference>
<comment type="caution">
    <text evidence="5">The sequence shown here is derived from an EMBL/GenBank/DDBJ whole genome shotgun (WGS) entry which is preliminary data.</text>
</comment>
<dbReference type="InterPro" id="IPR000524">
    <property type="entry name" value="Tscrpt_reg_HTH_GntR"/>
</dbReference>
<dbReference type="eggNOG" id="COG2188">
    <property type="taxonomic scope" value="Bacteria"/>
</dbReference>
<dbReference type="PANTHER" id="PTHR44846">
    <property type="entry name" value="MANNOSYL-D-GLYCERATE TRANSPORT/METABOLISM SYSTEM REPRESSOR MNGR-RELATED"/>
    <property type="match status" value="1"/>
</dbReference>